<comment type="similarity">
    <text evidence="1">Belongs to the TIC214 family.</text>
</comment>
<feature type="coiled-coil region" evidence="2">
    <location>
        <begin position="933"/>
        <end position="960"/>
    </location>
</feature>
<dbReference type="PANTHER" id="PTHR33163:SF40">
    <property type="entry name" value="PROTEIN TIC 214"/>
    <property type="match status" value="1"/>
</dbReference>
<feature type="region of interest" description="Disordered" evidence="3">
    <location>
        <begin position="1427"/>
        <end position="1459"/>
    </location>
</feature>
<evidence type="ECO:0000256" key="2">
    <source>
        <dbReference type="SAM" id="Coils"/>
    </source>
</evidence>
<keyword evidence="1 4" id="KW-0934">Plastid</keyword>
<evidence type="ECO:0000256" key="3">
    <source>
        <dbReference type="SAM" id="MobiDB-lite"/>
    </source>
</evidence>
<feature type="transmembrane region" description="Helical" evidence="1">
    <location>
        <begin position="171"/>
        <end position="198"/>
    </location>
</feature>
<dbReference type="GO" id="GO:0015031">
    <property type="term" value="P:protein transport"/>
    <property type="evidence" value="ECO:0007669"/>
    <property type="project" value="UniProtKB-KW"/>
</dbReference>
<feature type="transmembrane region" description="Helical" evidence="1">
    <location>
        <begin position="65"/>
        <end position="84"/>
    </location>
</feature>
<keyword evidence="1" id="KW-1001">Plastid inner membrane</keyword>
<dbReference type="EMBL" id="MK253464">
    <property type="protein sequence ID" value="QFV18878.1"/>
    <property type="molecule type" value="Genomic_DNA"/>
</dbReference>
<feature type="transmembrane region" description="Helical" evidence="1">
    <location>
        <begin position="218"/>
        <end position="236"/>
    </location>
</feature>
<dbReference type="Pfam" id="PF05758">
    <property type="entry name" value="Ycf1"/>
    <property type="match status" value="2"/>
</dbReference>
<keyword evidence="1" id="KW-0472">Membrane</keyword>
<feature type="transmembrane region" description="Helical" evidence="1">
    <location>
        <begin position="96"/>
        <end position="111"/>
    </location>
</feature>
<keyword evidence="1" id="KW-0812">Transmembrane</keyword>
<accession>A0A5P9RZ17</accession>
<feature type="compositionally biased region" description="Basic and acidic residues" evidence="3">
    <location>
        <begin position="1436"/>
        <end position="1453"/>
    </location>
</feature>
<keyword evidence="1" id="KW-1133">Transmembrane helix</keyword>
<feature type="transmembrane region" description="Helical" evidence="1">
    <location>
        <begin position="131"/>
        <end position="150"/>
    </location>
</feature>
<feature type="transmembrane region" description="Helical" evidence="1">
    <location>
        <begin position="21"/>
        <end position="45"/>
    </location>
</feature>
<evidence type="ECO:0000256" key="1">
    <source>
        <dbReference type="RuleBase" id="RU364085"/>
    </source>
</evidence>
<dbReference type="InterPro" id="IPR008896">
    <property type="entry name" value="TIC214"/>
</dbReference>
<keyword evidence="1" id="KW-0653">Protein transport</keyword>
<keyword evidence="1 4" id="KW-0150">Chloroplast</keyword>
<reference evidence="4" key="1">
    <citation type="journal article" date="2019" name="Sci. Rep.">
        <title>Structural variation of the complete chloroplast genome and plastid phylogenomics of the genus Asteropyrum (Ranunculaceae).</title>
        <authorList>
            <person name="He J."/>
            <person name="Yao M."/>
            <person name="Lyu R.D."/>
            <person name="Lin L.L."/>
            <person name="Liu H.J."/>
            <person name="Pei L.Y."/>
            <person name="Yan S.X."/>
            <person name="Xie L."/>
            <person name="Cheng J."/>
        </authorList>
    </citation>
    <scope>NUCLEOTIDE SEQUENCE</scope>
</reference>
<name>A0A5P9RZ17_9MAGN</name>
<sequence length="1738" mass="207006">MEEFMILKYFILGNRLSLLSLCMKIINSAVVVGLYYGFMSAFSIGPSHFFVLRARIMEEGTEKETSAITGFIVGQLMMFISIYYAPMHLALSRPHTITLLVVPYILFHFFWNNHKIFFDSRSTTQNSMRNLSIQCVFLNNLISPLVNHFILSSSTLSRLVNIYMFRCNNKILFVTSSFIGWLIGYILFIKWIGLVLFWVRQNPYIRSNRYLAAELRNFMARTLSILLFITSIYYLGRMPSPLVTKRLDRLFKIKKKVKKKKQTENEGAEFLSEEKEDLAKIEETEEIRVGKTADEFNKDKYPFHFNERRVMTLLFDPKRWNRPSRYLKNGMFEKTVRNEMSHYFFYTCQSDGKQKISFTYPPSVSAFLEMIQEKMPLCMTEKQSYEESYNNWVSTNDEKQKNISRELFNRIVGLDKRFRVMDVLEKKTRFCTDENKEKCLPKIYDPLLNGPSRGIIKKLNSHSKMNEYLRPSIEDTRDIVWINKLHDTFFTDTLSEEELMDAIEDKEDPNDETISENPITIRKIEINKKIPRWSYLLRNSLQERSEDAEEEIVEFAIFSRSARSVVIYSPTKEEEEKEDNEDEEEAVSLIRYAERSDFRRDIIKGSMRAQRRKTIIWGPFQTSAHSPLFLDRITTFLFFSFDIKQVFDINPMFNFILGNWMMKGREFKITDLEEQETKEKDKETDKIERMIISEAWDNSQFGQPTRSCLLLIQSIFRKYIVLPSLIIAKNIGRMLLLQPPEWVEDWEDWSIEMHVKCTYNGVPLSETEFPKNWLNHGLQIKIFFPFRLEPWRRKDSKKGKKQKSCFLTVFGMEAERPFGTPRPRPSFFEPILKQLKKKLKKVKRKGFLDQKMKKKKTKWFREVSNETQKWVTKKLPFIKKIMKELTKKNSISTKNGLKEVSDLNSISNKMIPELSTQIQPNGCINDSLTEKKMKHIADRINKIRNQIEKTRKEKKKLFITKNINIHTNKPSWDDKRLKRSKNFWQILKKGKTRLIRKCLSFFNFWIKTIAMEILINIINNIQKRIQILLQLTKLTIKIIEKYSYKDERIKKKMEDKNENTIHYISTIKRSISNTTNTSNKSQIFCDLSSLSQAYLFYKLSQIQVTNSGMNVYESYAKGELYKILDSESRHQNFHYSGMNEWLDWLMGNYHYQYHLSQTAWSKLIPDKWQNKINKKLAVQKINLTHLDLHQKETLKEKNYAVNLLLSQKNKLKNYRYNLLANQYINYDGSIINRDRMPAYVCRSRVKKALEIFDNSNSYNPKNFDLRGDINLSNYLTERDLNMDRKYFDWGTLNFCLRKKSNIAEWASRDVIEISKNSKFVIHYYKVIEQIEKNKRDKKDFRTRTITIPKKIDSTNTNQTKDFFDWMGMNMNEEMLAKLDWPISNRERFFFPEFRVLYDTYKMQPWIIPINLLLLNKDININEKQEKDPRISYNQDKSLELKKKNRNKEEKQEPSRGNFRSYVKKVKKQRSLDLQKKATKKKKKKKSKGDISTELDFFLEKYFFSQLKLTHDFSEKMIDNIKTYSLLLRLKNPTQVAITSIHRKELSLDIMLIPEVTTLNTLTKRGLLIIEPIRLSINWDGQFIMYQIISISQVQKSKHQTCNKKKTELIPENSVWNSNNFLVPENIFSPRRRRELRIRICLNSRNFKVGDRNSEFCNVCNENSEFCNACNENSTIDCDTPFYQVYEDKNHNVDTNKILKLKTFLWPNYRLEDLACMNRYWFDTNNGSRFSLLRIHMYP</sequence>
<protein>
    <recommendedName>
        <fullName evidence="1">Protein TIC 214</fullName>
    </recommendedName>
    <alternativeName>
        <fullName evidence="1">Translocon at the inner envelope membrane of chloroplasts 214</fullName>
    </alternativeName>
</protein>
<organism evidence="4">
    <name type="scientific">Ceratocephala falcata</name>
    <dbReference type="NCBI Taxonomy" id="286837"/>
    <lineage>
        <taxon>Eukaryota</taxon>
        <taxon>Viridiplantae</taxon>
        <taxon>Streptophyta</taxon>
        <taxon>Embryophyta</taxon>
        <taxon>Tracheophyta</taxon>
        <taxon>Spermatophyta</taxon>
        <taxon>Magnoliopsida</taxon>
        <taxon>Ranunculales</taxon>
        <taxon>Ranunculaceae</taxon>
        <taxon>Ranunculoideae</taxon>
        <taxon>Ranunculeae</taxon>
        <taxon>Ceratocephala</taxon>
    </lineage>
</organism>
<evidence type="ECO:0000313" key="4">
    <source>
        <dbReference type="EMBL" id="QFV18878.1"/>
    </source>
</evidence>
<comment type="subcellular location">
    <subcellularLocation>
        <location evidence="1">Plastid</location>
        <location evidence="1">Chloroplast inner membrane</location>
    </subcellularLocation>
</comment>
<gene>
    <name evidence="4" type="primary">ycf1</name>
    <name evidence="1" type="synonym">TIC214</name>
</gene>
<comment type="function">
    <text evidence="1">Involved in protein precursor import into chloroplasts. May be part of an intermediate translocation complex acting as a protein-conducting channel at the inner envelope.</text>
</comment>
<geneLocation type="chloroplast" evidence="4"/>
<keyword evidence="2" id="KW-0175">Coiled coil</keyword>
<comment type="subunit">
    <text evidence="1">Part of the Tic complex.</text>
</comment>
<proteinExistence type="inferred from homology"/>
<dbReference type="GO" id="GO:0009706">
    <property type="term" value="C:chloroplast inner membrane"/>
    <property type="evidence" value="ECO:0007669"/>
    <property type="project" value="UniProtKB-SubCell"/>
</dbReference>
<keyword evidence="1" id="KW-0813">Transport</keyword>
<dbReference type="PANTHER" id="PTHR33163">
    <property type="entry name" value="PROTEIN TIC 214-RELATED"/>
    <property type="match status" value="1"/>
</dbReference>